<sequence>MSIDTGSAQVFFLSFGQFRSELLNPAVNRESIHTDITLSQQIHNVLIRQRIPQILPHSTKDDLTRKTVMLERRFAWHAEPQKPKRGRHHRLMQQSRKADLAIWRNLVF</sequence>
<name>A0ABZ2C1G5_9RHOB</name>
<gene>
    <name evidence="1" type="ORF">ROLI_045520</name>
</gene>
<dbReference type="RefSeq" id="WP_187431974.1">
    <property type="nucleotide sequence ID" value="NZ_CP143424.1"/>
</dbReference>
<reference evidence="1 2" key="1">
    <citation type="submission" date="2024-01" db="EMBL/GenBank/DDBJ databases">
        <title>Roseobacter fucihabitans sp. nov., isolated from the brown alga Fucus spiralis.</title>
        <authorList>
            <person name="Hahnke S."/>
            <person name="Berger M."/>
            <person name="Schlingloff A."/>
            <person name="Athale I."/>
            <person name="Neumann-Schaal M."/>
            <person name="Adenaya A."/>
            <person name="Poehlein A."/>
            <person name="Daniel R."/>
            <person name="Pertersen J."/>
            <person name="Brinkhoff T."/>
        </authorList>
    </citation>
    <scope>NUCLEOTIDE SEQUENCE [LARGE SCALE GENOMIC DNA]</scope>
    <source>
        <strain evidence="1 2">B14</strain>
        <plasmid evidence="1 2">pROLI127</plasmid>
    </source>
</reference>
<geneLocation type="plasmid" evidence="1 2">
    <name>pROLI127</name>
</geneLocation>
<dbReference type="EMBL" id="CP143424">
    <property type="protein sequence ID" value="WVX51450.1"/>
    <property type="molecule type" value="Genomic_DNA"/>
</dbReference>
<dbReference type="Proteomes" id="UP001318682">
    <property type="component" value="Plasmid pROLI127"/>
</dbReference>
<accession>A0ABZ2C1G5</accession>
<evidence type="ECO:0000313" key="2">
    <source>
        <dbReference type="Proteomes" id="UP001318682"/>
    </source>
</evidence>
<evidence type="ECO:0000313" key="1">
    <source>
        <dbReference type="EMBL" id="WVX51450.1"/>
    </source>
</evidence>
<proteinExistence type="predicted"/>
<keyword evidence="1" id="KW-0614">Plasmid</keyword>
<organism evidence="1 2">
    <name type="scientific">Roseobacter fucihabitans</name>
    <dbReference type="NCBI Taxonomy" id="1537242"/>
    <lineage>
        <taxon>Bacteria</taxon>
        <taxon>Pseudomonadati</taxon>
        <taxon>Pseudomonadota</taxon>
        <taxon>Alphaproteobacteria</taxon>
        <taxon>Rhodobacterales</taxon>
        <taxon>Roseobacteraceae</taxon>
        <taxon>Roseobacter</taxon>
    </lineage>
</organism>
<keyword evidence="2" id="KW-1185">Reference proteome</keyword>
<protein>
    <submittedName>
        <fullName evidence="1">Uncharacterized protein</fullName>
    </submittedName>
</protein>